<proteinExistence type="predicted"/>
<keyword evidence="3" id="KW-1185">Reference proteome</keyword>
<dbReference type="EMBL" id="KL198046">
    <property type="protein sequence ID" value="KDQ13105.1"/>
    <property type="molecule type" value="Genomic_DNA"/>
</dbReference>
<evidence type="ECO:0000313" key="2">
    <source>
        <dbReference type="EMBL" id="KDQ13105.1"/>
    </source>
</evidence>
<dbReference type="Proteomes" id="UP000027195">
    <property type="component" value="Unassembled WGS sequence"/>
</dbReference>
<evidence type="ECO:0000256" key="1">
    <source>
        <dbReference type="SAM" id="Phobius"/>
    </source>
</evidence>
<dbReference type="InParanoid" id="A0A067MEG8"/>
<evidence type="ECO:0000313" key="3">
    <source>
        <dbReference type="Proteomes" id="UP000027195"/>
    </source>
</evidence>
<keyword evidence="1" id="KW-0472">Membrane</keyword>
<name>A0A067MEG8_BOTB1</name>
<keyword evidence="1" id="KW-0812">Transmembrane</keyword>
<feature type="transmembrane region" description="Helical" evidence="1">
    <location>
        <begin position="103"/>
        <end position="121"/>
    </location>
</feature>
<organism evidence="2 3">
    <name type="scientific">Botryobasidium botryosum (strain FD-172 SS1)</name>
    <dbReference type="NCBI Taxonomy" id="930990"/>
    <lineage>
        <taxon>Eukaryota</taxon>
        <taxon>Fungi</taxon>
        <taxon>Dikarya</taxon>
        <taxon>Basidiomycota</taxon>
        <taxon>Agaricomycotina</taxon>
        <taxon>Agaricomycetes</taxon>
        <taxon>Cantharellales</taxon>
        <taxon>Botryobasidiaceae</taxon>
        <taxon>Botryobasidium</taxon>
    </lineage>
</organism>
<gene>
    <name evidence="2" type="ORF">BOTBODRAFT_33971</name>
</gene>
<protein>
    <submittedName>
        <fullName evidence="2">Uncharacterized protein</fullName>
    </submittedName>
</protein>
<dbReference type="AlphaFoldDB" id="A0A067MEG8"/>
<sequence length="136" mass="14115">MIDFRTNTSVYTPSSESICTCAFPSTACIPDVSARRTCALACVAYAVISAISVISGVVVSHVVDGFQSGVVGSVVFLGSRCVWKEFGSGASSQDAFARRELGAVVAIIITVAGIATVGFNVGRVETSSAFACEYKR</sequence>
<reference evidence="3" key="1">
    <citation type="journal article" date="2014" name="Proc. Natl. Acad. Sci. U.S.A.">
        <title>Extensive sampling of basidiomycete genomes demonstrates inadequacy of the white-rot/brown-rot paradigm for wood decay fungi.</title>
        <authorList>
            <person name="Riley R."/>
            <person name="Salamov A.A."/>
            <person name="Brown D.W."/>
            <person name="Nagy L.G."/>
            <person name="Floudas D."/>
            <person name="Held B.W."/>
            <person name="Levasseur A."/>
            <person name="Lombard V."/>
            <person name="Morin E."/>
            <person name="Otillar R."/>
            <person name="Lindquist E.A."/>
            <person name="Sun H."/>
            <person name="LaButti K.M."/>
            <person name="Schmutz J."/>
            <person name="Jabbour D."/>
            <person name="Luo H."/>
            <person name="Baker S.E."/>
            <person name="Pisabarro A.G."/>
            <person name="Walton J.D."/>
            <person name="Blanchette R.A."/>
            <person name="Henrissat B."/>
            <person name="Martin F."/>
            <person name="Cullen D."/>
            <person name="Hibbett D.S."/>
            <person name="Grigoriev I.V."/>
        </authorList>
    </citation>
    <scope>NUCLEOTIDE SEQUENCE [LARGE SCALE GENOMIC DNA]</scope>
    <source>
        <strain evidence="3">FD-172 SS1</strain>
    </source>
</reference>
<accession>A0A067MEG8</accession>
<feature type="transmembrane region" description="Helical" evidence="1">
    <location>
        <begin position="38"/>
        <end position="59"/>
    </location>
</feature>
<dbReference type="HOGENOM" id="CLU_1875100_0_0_1"/>
<keyword evidence="1" id="KW-1133">Transmembrane helix</keyword>